<dbReference type="Pfam" id="PF13812">
    <property type="entry name" value="PPR_3"/>
    <property type="match status" value="1"/>
</dbReference>
<dbReference type="Pfam" id="PF17177">
    <property type="entry name" value="PPR_long"/>
    <property type="match status" value="1"/>
</dbReference>
<dbReference type="OrthoDB" id="185373at2759"/>
<dbReference type="OMA" id="ITFTESI"/>
<dbReference type="InParanoid" id="A0A1X2HBI2"/>
<evidence type="ECO:0000259" key="3">
    <source>
        <dbReference type="Pfam" id="PF17177"/>
    </source>
</evidence>
<dbReference type="Pfam" id="PF01535">
    <property type="entry name" value="PPR"/>
    <property type="match status" value="2"/>
</dbReference>
<feature type="repeat" description="PPR" evidence="2">
    <location>
        <begin position="660"/>
        <end position="694"/>
    </location>
</feature>
<feature type="repeat" description="PPR" evidence="2">
    <location>
        <begin position="409"/>
        <end position="446"/>
    </location>
</feature>
<dbReference type="GO" id="GO:0005739">
    <property type="term" value="C:mitochondrion"/>
    <property type="evidence" value="ECO:0007669"/>
    <property type="project" value="TreeGrafter"/>
</dbReference>
<keyword evidence="5" id="KW-1185">Reference proteome</keyword>
<dbReference type="Gene3D" id="1.25.40.10">
    <property type="entry name" value="Tetratricopeptide repeat domain"/>
    <property type="match status" value="5"/>
</dbReference>
<dbReference type="EMBL" id="MCGN01000005">
    <property type="protein sequence ID" value="ORY96151.1"/>
    <property type="molecule type" value="Genomic_DNA"/>
</dbReference>
<evidence type="ECO:0000313" key="4">
    <source>
        <dbReference type="EMBL" id="ORY96151.1"/>
    </source>
</evidence>
<evidence type="ECO:0000256" key="1">
    <source>
        <dbReference type="ARBA" id="ARBA00022737"/>
    </source>
</evidence>
<dbReference type="Proteomes" id="UP000242180">
    <property type="component" value="Unassembled WGS sequence"/>
</dbReference>
<feature type="repeat" description="PPR" evidence="2">
    <location>
        <begin position="556"/>
        <end position="590"/>
    </location>
</feature>
<dbReference type="InterPro" id="IPR033443">
    <property type="entry name" value="PROP1-like_PPR_dom"/>
</dbReference>
<organism evidence="4 5">
    <name type="scientific">Syncephalastrum racemosum</name>
    <name type="common">Filamentous fungus</name>
    <dbReference type="NCBI Taxonomy" id="13706"/>
    <lineage>
        <taxon>Eukaryota</taxon>
        <taxon>Fungi</taxon>
        <taxon>Fungi incertae sedis</taxon>
        <taxon>Mucoromycota</taxon>
        <taxon>Mucoromycotina</taxon>
        <taxon>Mucoromycetes</taxon>
        <taxon>Mucorales</taxon>
        <taxon>Syncephalastraceae</taxon>
        <taxon>Syncephalastrum</taxon>
    </lineage>
</organism>
<protein>
    <recommendedName>
        <fullName evidence="3">PROP1-like PPR domain-containing protein</fullName>
    </recommendedName>
</protein>
<feature type="repeat" description="PPR" evidence="2">
    <location>
        <begin position="521"/>
        <end position="555"/>
    </location>
</feature>
<feature type="repeat" description="PPR" evidence="2">
    <location>
        <begin position="591"/>
        <end position="625"/>
    </location>
</feature>
<proteinExistence type="predicted"/>
<dbReference type="Pfam" id="PF13041">
    <property type="entry name" value="PPR_2"/>
    <property type="match status" value="1"/>
</dbReference>
<evidence type="ECO:0000256" key="2">
    <source>
        <dbReference type="PROSITE-ProRule" id="PRU00708"/>
    </source>
</evidence>
<dbReference type="STRING" id="13706.A0A1X2HBI2"/>
<accession>A0A1X2HBI2</accession>
<comment type="caution">
    <text evidence="4">The sequence shown here is derived from an EMBL/GenBank/DDBJ whole genome shotgun (WGS) entry which is preliminary data.</text>
</comment>
<name>A0A1X2HBI2_SYNRA</name>
<dbReference type="GO" id="GO:0003729">
    <property type="term" value="F:mRNA binding"/>
    <property type="evidence" value="ECO:0007669"/>
    <property type="project" value="TreeGrafter"/>
</dbReference>
<dbReference type="SUPFAM" id="SSF48452">
    <property type="entry name" value="TPR-like"/>
    <property type="match status" value="1"/>
</dbReference>
<reference evidence="4 5" key="1">
    <citation type="submission" date="2016-07" db="EMBL/GenBank/DDBJ databases">
        <title>Pervasive Adenine N6-methylation of Active Genes in Fungi.</title>
        <authorList>
            <consortium name="DOE Joint Genome Institute"/>
            <person name="Mondo S.J."/>
            <person name="Dannebaum R.O."/>
            <person name="Kuo R.C."/>
            <person name="Labutti K."/>
            <person name="Haridas S."/>
            <person name="Kuo A."/>
            <person name="Salamov A."/>
            <person name="Ahrendt S.R."/>
            <person name="Lipzen A."/>
            <person name="Sullivan W."/>
            <person name="Andreopoulos W.B."/>
            <person name="Clum A."/>
            <person name="Lindquist E."/>
            <person name="Daum C."/>
            <person name="Ramamoorthy G.K."/>
            <person name="Gryganskyi A."/>
            <person name="Culley D."/>
            <person name="Magnuson J.K."/>
            <person name="James T.Y."/>
            <person name="O'Malley M.A."/>
            <person name="Stajich J.E."/>
            <person name="Spatafora J.W."/>
            <person name="Visel A."/>
            <person name="Grigoriev I.V."/>
        </authorList>
    </citation>
    <scope>NUCLEOTIDE SEQUENCE [LARGE SCALE GENOMIC DNA]</scope>
    <source>
        <strain evidence="4 5">NRRL 2496</strain>
    </source>
</reference>
<dbReference type="PANTHER" id="PTHR47934">
    <property type="entry name" value="PENTATRICOPEPTIDE REPEAT-CONTAINING PROTEIN PET309, MITOCHONDRIAL"/>
    <property type="match status" value="1"/>
</dbReference>
<dbReference type="PANTHER" id="PTHR47934:SF6">
    <property type="entry name" value="MITOCHONDRIAL GROUP I INTRON SPLICING FACTOR CCM1-RELATED"/>
    <property type="match status" value="1"/>
</dbReference>
<sequence length="1044" mass="118285">MLPSTFGGTCRNCKRYVRELDARALRIVETLTRASPIPSLRRQHHALTRSAVPTRRKSSIAALSVPQTSLIYTSAALLLPSSRSLSTSSITFYDNNNNNKSNYNKGNNAKSKTVATVDPETSASLFSAALEQSSAITAQSLVSAILQHLKKRTPNPSRAWDGYTDLALRDMLPYLSRDHYSELIRLFGARANHADALQYVLALIEDMKALGHGVGDREKLTLMRLLGMNGNISAMEQLFNDIRTSPHLGPDDQKLFNTVLTIYQGQRHRIGFIKTAEQSMEVYDDMIQRGIVPTAATTRLLMENVRSAGYASDMVRNVWSWFWKLAGDSVTKEGRSFDMSLYKEMVMYFTSAGHPSYALEISDRMVQQKIPRDVQLMTALIHKVGRAGHVEKAGQLFQEMVQVERIVPTRVTFNALIDVYAHKRPEPDLNAAIDVYDRLEEFGLEPDAHTLGPLIDMFAKQGDLQMVKQLYSDMVKARRLRPTSHIYSSLIECFINNDDSAAAIQVFELMKQRKPIDERPNEVTYNLLVRSYARSRDFHRAVAMLSAMHEAGVDPNARTFTPLLGVIADDGNVAAVKRIMEKMQEFNVEPSVHTYTALLETYAKAGDLERCEFVFKELKQRCIPNVEPYNTLLYIYTKKNEMDKVLDTYKRMLKSYIKMNSYTYVLLMLFFARRKEIAAVERLMGSMTTQGVEPHVHNWTVLMQAYLDNGQFQEGLNVLERMRKAGVGPSNVTLSILIDACVRNNSVSLAESILNDAIERSTSQAGRDIHYGDYEPTSDSQNTATRDMYRDHLPKTIEDILASRTYEKPKSKPLPPHVFNPLLTAYTQNDRTEETHALFKTMTELGVEVSVPVYVTMMQTYSKEGAHDAVEVLWRGLRERPGQTIVLPDATQITIPTQVYSDEVIDLLNGETPPATAAKVDTPFALTVYMDSLIAQERYKESVDLWQTLQSESYPFDVHSYNRYVVVLLRMGQKIEAMRTARRYLLQTAARRSTRRRDDPAALDVPALELTTCREFVQALDLAITDDQFLRQTVVDTIQKQSHL</sequence>
<dbReference type="FunCoup" id="A0A1X2HBI2">
    <property type="interactions" value="180"/>
</dbReference>
<dbReference type="GO" id="GO:0006396">
    <property type="term" value="P:RNA processing"/>
    <property type="evidence" value="ECO:0007669"/>
    <property type="project" value="TreeGrafter"/>
</dbReference>
<feature type="repeat" description="PPR" evidence="2">
    <location>
        <begin position="695"/>
        <end position="729"/>
    </location>
</feature>
<feature type="domain" description="PROP1-like PPR" evidence="3">
    <location>
        <begin position="455"/>
        <end position="618"/>
    </location>
</feature>
<dbReference type="GO" id="GO:0007005">
    <property type="term" value="P:mitochondrion organization"/>
    <property type="evidence" value="ECO:0007669"/>
    <property type="project" value="TreeGrafter"/>
</dbReference>
<gene>
    <name evidence="4" type="ORF">BCR43DRAFT_491157</name>
</gene>
<dbReference type="PROSITE" id="PS51375">
    <property type="entry name" value="PPR"/>
    <property type="match status" value="7"/>
</dbReference>
<evidence type="ECO:0000313" key="5">
    <source>
        <dbReference type="Proteomes" id="UP000242180"/>
    </source>
</evidence>
<dbReference type="NCBIfam" id="TIGR00756">
    <property type="entry name" value="PPR"/>
    <property type="match status" value="4"/>
</dbReference>
<keyword evidence="1" id="KW-0677">Repeat</keyword>
<dbReference type="AlphaFoldDB" id="A0A1X2HBI2"/>
<dbReference type="InterPro" id="IPR051114">
    <property type="entry name" value="Mito_RNA_Proc_CCM1"/>
</dbReference>
<dbReference type="InterPro" id="IPR002885">
    <property type="entry name" value="PPR_rpt"/>
</dbReference>
<feature type="repeat" description="PPR" evidence="2">
    <location>
        <begin position="815"/>
        <end position="849"/>
    </location>
</feature>
<dbReference type="InterPro" id="IPR011990">
    <property type="entry name" value="TPR-like_helical_dom_sf"/>
</dbReference>